<reference evidence="12 13" key="1">
    <citation type="submission" date="2017-10" db="EMBL/GenBank/DDBJ databases">
        <title>Genome announcement of Methylocella silvestris TVC from permafrost.</title>
        <authorList>
            <person name="Wang J."/>
            <person name="Geng K."/>
            <person name="Ul-Haque F."/>
            <person name="Crombie A.T."/>
            <person name="Street L.E."/>
            <person name="Wookey P.A."/>
            <person name="Murrell J.C."/>
            <person name="Pratscher J."/>
        </authorList>
    </citation>
    <scope>NUCLEOTIDE SEQUENCE [LARGE SCALE GENOMIC DNA]</scope>
    <source>
        <strain evidence="12 13">TVC</strain>
    </source>
</reference>
<dbReference type="InterPro" id="IPR041440">
    <property type="entry name" value="HypF_C"/>
</dbReference>
<dbReference type="GO" id="GO:0003725">
    <property type="term" value="F:double-stranded RNA binding"/>
    <property type="evidence" value="ECO:0007669"/>
    <property type="project" value="InterPro"/>
</dbReference>
<dbReference type="SUPFAM" id="SSF54975">
    <property type="entry name" value="Acylphosphatase/BLUF domain-like"/>
    <property type="match status" value="1"/>
</dbReference>
<dbReference type="Pfam" id="PF22521">
    <property type="entry name" value="HypF_C_2"/>
    <property type="match status" value="1"/>
</dbReference>
<dbReference type="UniPathway" id="UPA00335"/>
<dbReference type="SUPFAM" id="SSF55821">
    <property type="entry name" value="YrdC/RibB"/>
    <property type="match status" value="1"/>
</dbReference>
<proteinExistence type="inferred from homology"/>
<keyword evidence="9" id="KW-0378">Hydrolase</keyword>
<dbReference type="Gene3D" id="3.30.420.40">
    <property type="match status" value="1"/>
</dbReference>
<gene>
    <name evidence="12" type="primary">hypF</name>
    <name evidence="12" type="ORF">CR492_02460</name>
</gene>
<feature type="active site" evidence="9">
    <location>
        <position position="48"/>
    </location>
</feature>
<dbReference type="InterPro" id="IPR001792">
    <property type="entry name" value="Acylphosphatase-like_dom"/>
</dbReference>
<dbReference type="InterPro" id="IPR036046">
    <property type="entry name" value="Acylphosphatase-like_dom_sf"/>
</dbReference>
<evidence type="ECO:0000256" key="4">
    <source>
        <dbReference type="ARBA" id="ARBA00022723"/>
    </source>
</evidence>
<evidence type="ECO:0000256" key="6">
    <source>
        <dbReference type="ARBA" id="ARBA00022833"/>
    </source>
</evidence>
<dbReference type="Gene3D" id="3.30.420.360">
    <property type="match status" value="1"/>
</dbReference>
<dbReference type="OrthoDB" id="9808093at2"/>
<comment type="catalytic activity">
    <reaction evidence="7 8">
        <text>C-terminal L-cysteinyl-[HypE protein] + carbamoyl phosphate + ATP + H2O = C-terminal S-carboxamide-L-cysteinyl-[HypE protein] + AMP + phosphate + diphosphate + H(+)</text>
        <dbReference type="Rhea" id="RHEA:55636"/>
        <dbReference type="Rhea" id="RHEA-COMP:14247"/>
        <dbReference type="Rhea" id="RHEA-COMP:14392"/>
        <dbReference type="ChEBI" id="CHEBI:15377"/>
        <dbReference type="ChEBI" id="CHEBI:15378"/>
        <dbReference type="ChEBI" id="CHEBI:30616"/>
        <dbReference type="ChEBI" id="CHEBI:33019"/>
        <dbReference type="ChEBI" id="CHEBI:43474"/>
        <dbReference type="ChEBI" id="CHEBI:58228"/>
        <dbReference type="ChEBI" id="CHEBI:76913"/>
        <dbReference type="ChEBI" id="CHEBI:139126"/>
        <dbReference type="ChEBI" id="CHEBI:456215"/>
    </reaction>
</comment>
<evidence type="ECO:0000256" key="2">
    <source>
        <dbReference type="ARBA" id="ARBA00008097"/>
    </source>
</evidence>
<dbReference type="InterPro" id="IPR051060">
    <property type="entry name" value="Carbamoyltrans_HypF-like"/>
</dbReference>
<dbReference type="PIRSF" id="PIRSF006256">
    <property type="entry name" value="CMPcnvr_hdrg_mat"/>
    <property type="match status" value="1"/>
</dbReference>
<evidence type="ECO:0000259" key="11">
    <source>
        <dbReference type="PROSITE" id="PS51163"/>
    </source>
</evidence>
<evidence type="ECO:0000256" key="5">
    <source>
        <dbReference type="ARBA" id="ARBA00022771"/>
    </source>
</evidence>
<evidence type="ECO:0000256" key="1">
    <source>
        <dbReference type="ARBA" id="ARBA00004711"/>
    </source>
</evidence>
<evidence type="ECO:0000256" key="8">
    <source>
        <dbReference type="PIRNR" id="PIRNR006256"/>
    </source>
</evidence>
<dbReference type="GO" id="GO:0008270">
    <property type="term" value="F:zinc ion binding"/>
    <property type="evidence" value="ECO:0007669"/>
    <property type="project" value="UniProtKB-KW"/>
</dbReference>
<comment type="catalytic activity">
    <reaction evidence="9">
        <text>an acyl phosphate + H2O = a carboxylate + phosphate + H(+)</text>
        <dbReference type="Rhea" id="RHEA:14965"/>
        <dbReference type="ChEBI" id="CHEBI:15377"/>
        <dbReference type="ChEBI" id="CHEBI:15378"/>
        <dbReference type="ChEBI" id="CHEBI:29067"/>
        <dbReference type="ChEBI" id="CHEBI:43474"/>
        <dbReference type="ChEBI" id="CHEBI:59918"/>
        <dbReference type="EC" id="3.6.1.7"/>
    </reaction>
</comment>
<feature type="domain" description="YrdC-like" evidence="11">
    <location>
        <begin position="215"/>
        <end position="400"/>
    </location>
</feature>
<evidence type="ECO:0000256" key="3">
    <source>
        <dbReference type="ARBA" id="ARBA00022598"/>
    </source>
</evidence>
<dbReference type="InterPro" id="IPR011125">
    <property type="entry name" value="Znf_HypF"/>
</dbReference>
<dbReference type="PROSITE" id="PS51163">
    <property type="entry name" value="YRDC"/>
    <property type="match status" value="1"/>
</dbReference>
<dbReference type="AlphaFoldDB" id="A0A2J7TLY4"/>
<evidence type="ECO:0000313" key="13">
    <source>
        <dbReference type="Proteomes" id="UP000236286"/>
    </source>
</evidence>
<keyword evidence="3" id="KW-0436">Ligase</keyword>
<keyword evidence="5" id="KW-0863">Zinc-finger</keyword>
<dbReference type="Gene3D" id="3.30.110.120">
    <property type="match status" value="1"/>
</dbReference>
<dbReference type="InterPro" id="IPR006070">
    <property type="entry name" value="Sua5-like_dom"/>
</dbReference>
<sequence length="809" mass="87030">MNTPLRTPFAEPIQTVEIRVRGRVQGVGLRPAIWRIAHAIGLDGETLNDGEGVLIRARGAAAQISALIDDMRAAPPPLAEIASIDIRDYHGDVRPGFVILQSGCGGARTEVSPDAAICVACAAEIFDPFVRRFRYPFTNCTHCGPRLSIVRSVPYDRATTAMAPFPLCEACGAEYRDPSDRRFHAEATACHVCGPRAKLIRFDGRAFSFEQHSMLDDVDAALSLIQKGEIVAIKALGGYQLACDATNAQAIATLRQRKGRDRKPFALMARDLEVIRRYATVGDDEAAALASREAPIVLLAADGRERLPDQIAPGLATLGFMLPSTPLHLLLLRRMTRPVVMTSGNLSDEPQVTGDTEAVQKLSTIASYALIHNREIANRIDDSVVRRMGGKLRVLRRARGYAPASIALPDGFEGSPEILAYGGELKSTFCLVKDGRAVLSQHQGDLEDALTYDDYRKNLTLYRELFDHRPTGLAADLHPDYLSSKLARTTAKSDGLPLIEIQHHHAHAAACLAENGRPLDAAPVLAIVLDGLGYGADGAIWGGEFLLADYRGFERVGTFKPVAMPGGAQAAREPWRNLYAHLMAEMGWSAFAMNFAKLDVFAALSAKPLATVEAMLKASVNSPKASSCGRLFDAVAASVGLCFDRQAYEGEAAARLEAIVSSKTLAEEGEELAYPLSIPTLKSSALAYIEPLAMWSALLGDLILRTPAPVIAARFHKGLARSIAAMALKLARRGDADDCPSRFDTVALSGGCFQNKVLFEQVVSRLQALDFEVLTHSRTPANDGGVALGQAAIACAHLIDAGAGRRKAS</sequence>
<accession>A0A2J7TLY4</accession>
<dbReference type="RefSeq" id="WP_102842093.1">
    <property type="nucleotide sequence ID" value="NZ_PDZR01000001.1"/>
</dbReference>
<dbReference type="Pfam" id="PF00708">
    <property type="entry name" value="Acylphosphatase"/>
    <property type="match status" value="1"/>
</dbReference>
<keyword evidence="4" id="KW-0479">Metal-binding</keyword>
<dbReference type="NCBIfam" id="TIGR00143">
    <property type="entry name" value="hypF"/>
    <property type="match status" value="1"/>
</dbReference>
<dbReference type="Pfam" id="PF17788">
    <property type="entry name" value="HypF_C"/>
    <property type="match status" value="1"/>
</dbReference>
<dbReference type="GO" id="GO:0016874">
    <property type="term" value="F:ligase activity"/>
    <property type="evidence" value="ECO:0007669"/>
    <property type="project" value="UniProtKB-UniRule"/>
</dbReference>
<comment type="pathway">
    <text evidence="1 8">Protein modification; [NiFe] hydrogenase maturation.</text>
</comment>
<comment type="similarity">
    <text evidence="2 8">Belongs to the carbamoyltransferase HypF family.</text>
</comment>
<dbReference type="EMBL" id="PDZR01000001">
    <property type="protein sequence ID" value="PNG27785.1"/>
    <property type="molecule type" value="Genomic_DNA"/>
</dbReference>
<name>A0A2J7TLY4_METSI</name>
<dbReference type="Gene3D" id="3.90.870.50">
    <property type="match status" value="1"/>
</dbReference>
<comment type="function">
    <text evidence="8">Involved in the maturation of [NiFe] hydrogenases. Along with HypE, it catalyzes the synthesis of the CN ligands of the active site iron of [NiFe]-hydrogenases. HypF functions as a carbamoyl transferase using carbamoylphosphate as a substrate and transferring the carboxamido moiety in an ATP-dependent reaction to the thiolate of the C-terminal cysteine of HypE yielding a protein-S-carboxamide.</text>
</comment>
<dbReference type="PANTHER" id="PTHR42959:SF1">
    <property type="entry name" value="CARBAMOYLTRANSFERASE HYPF"/>
    <property type="match status" value="1"/>
</dbReference>
<evidence type="ECO:0000259" key="10">
    <source>
        <dbReference type="PROSITE" id="PS51160"/>
    </source>
</evidence>
<dbReference type="Pfam" id="PF07503">
    <property type="entry name" value="zf-HYPF"/>
    <property type="match status" value="2"/>
</dbReference>
<comment type="caution">
    <text evidence="12">The sequence shown here is derived from an EMBL/GenBank/DDBJ whole genome shotgun (WGS) entry which is preliminary data.</text>
</comment>
<dbReference type="PANTHER" id="PTHR42959">
    <property type="entry name" value="CARBAMOYLTRANSFERASE"/>
    <property type="match status" value="1"/>
</dbReference>
<feature type="domain" description="Acylphosphatase-like" evidence="10">
    <location>
        <begin position="15"/>
        <end position="101"/>
    </location>
</feature>
<dbReference type="Pfam" id="PF01300">
    <property type="entry name" value="Sua5_yciO_yrdC"/>
    <property type="match status" value="1"/>
</dbReference>
<organism evidence="12 13">
    <name type="scientific">Methylocella silvestris</name>
    <dbReference type="NCBI Taxonomy" id="199596"/>
    <lineage>
        <taxon>Bacteria</taxon>
        <taxon>Pseudomonadati</taxon>
        <taxon>Pseudomonadota</taxon>
        <taxon>Alphaproteobacteria</taxon>
        <taxon>Hyphomicrobiales</taxon>
        <taxon>Beijerinckiaceae</taxon>
        <taxon>Methylocella</taxon>
    </lineage>
</organism>
<dbReference type="Proteomes" id="UP000236286">
    <property type="component" value="Unassembled WGS sequence"/>
</dbReference>
<evidence type="ECO:0000256" key="7">
    <source>
        <dbReference type="ARBA" id="ARBA00048220"/>
    </source>
</evidence>
<protein>
    <recommendedName>
        <fullName evidence="8">Carbamoyltransferase HypF</fullName>
        <ecNumber evidence="8">6.2.-.-</ecNumber>
    </recommendedName>
</protein>
<dbReference type="EC" id="6.2.-.-" evidence="8"/>
<dbReference type="GO" id="GO:0051604">
    <property type="term" value="P:protein maturation"/>
    <property type="evidence" value="ECO:0007669"/>
    <property type="project" value="TreeGrafter"/>
</dbReference>
<feature type="active site" evidence="9">
    <location>
        <position position="30"/>
    </location>
</feature>
<dbReference type="InterPro" id="IPR004421">
    <property type="entry name" value="Carbamoyltransferase_HypF"/>
</dbReference>
<dbReference type="InterPro" id="IPR055128">
    <property type="entry name" value="HypF_C_2"/>
</dbReference>
<evidence type="ECO:0000256" key="9">
    <source>
        <dbReference type="PROSITE-ProRule" id="PRU00520"/>
    </source>
</evidence>
<dbReference type="InterPro" id="IPR017945">
    <property type="entry name" value="DHBP_synth_RibB-like_a/b_dom"/>
</dbReference>
<evidence type="ECO:0000313" key="12">
    <source>
        <dbReference type="EMBL" id="PNG27785.1"/>
    </source>
</evidence>
<keyword evidence="6" id="KW-0862">Zinc</keyword>
<keyword evidence="12" id="KW-0808">Transferase</keyword>
<dbReference type="GO" id="GO:0003998">
    <property type="term" value="F:acylphosphatase activity"/>
    <property type="evidence" value="ECO:0007669"/>
    <property type="project" value="UniProtKB-EC"/>
</dbReference>
<dbReference type="GO" id="GO:0016743">
    <property type="term" value="F:carboxyl- or carbamoyltransferase activity"/>
    <property type="evidence" value="ECO:0007669"/>
    <property type="project" value="UniProtKB-UniRule"/>
</dbReference>
<dbReference type="PROSITE" id="PS51160">
    <property type="entry name" value="ACYLPHOSPHATASE_3"/>
    <property type="match status" value="1"/>
</dbReference>